<proteinExistence type="predicted"/>
<dbReference type="EMBL" id="MAGO01000002">
    <property type="protein sequence ID" value="OCC16005.1"/>
    <property type="molecule type" value="Genomic_DNA"/>
</dbReference>
<evidence type="ECO:0000313" key="2">
    <source>
        <dbReference type="Proteomes" id="UP000093080"/>
    </source>
</evidence>
<name>A0A1B9F868_9BACT</name>
<keyword evidence="2" id="KW-1185">Reference proteome</keyword>
<dbReference type="RefSeq" id="WP_067616004.1">
    <property type="nucleotide sequence ID" value="NZ_MAGO01000002.1"/>
</dbReference>
<protein>
    <recommendedName>
        <fullName evidence="3">DUF2267 domain-containing protein</fullName>
    </recommendedName>
</protein>
<dbReference type="InterPro" id="IPR018727">
    <property type="entry name" value="DUF2267"/>
</dbReference>
<dbReference type="OrthoDB" id="7062840at2"/>
<dbReference type="STRING" id="1156395.DBT_0467"/>
<evidence type="ECO:0000313" key="1">
    <source>
        <dbReference type="EMBL" id="OCC16005.1"/>
    </source>
</evidence>
<organism evidence="1 2">
    <name type="scientific">Dissulfuribacter thermophilus</name>
    <dbReference type="NCBI Taxonomy" id="1156395"/>
    <lineage>
        <taxon>Bacteria</taxon>
        <taxon>Pseudomonadati</taxon>
        <taxon>Thermodesulfobacteriota</taxon>
        <taxon>Dissulfuribacteria</taxon>
        <taxon>Dissulfuribacterales</taxon>
        <taxon>Dissulfuribacteraceae</taxon>
        <taxon>Dissulfuribacter</taxon>
    </lineage>
</organism>
<dbReference type="AlphaFoldDB" id="A0A1B9F868"/>
<sequence>MKKDEFIKNVQEKAQLPNKEEAVWVTDAVLKTLSERLTENEAFDLASQLPQELKGIVEGAKEKIIKMNRKEFVERVAELLKTDATEAERYTSATFSVLKSAIQPGEIKDVLAQLPNDLAAMMARA</sequence>
<dbReference type="InterPro" id="IPR038282">
    <property type="entry name" value="DUF2267_sf"/>
</dbReference>
<dbReference type="Gene3D" id="1.10.490.110">
    <property type="entry name" value="Uncharacterized conserved protein DUF2267"/>
    <property type="match status" value="1"/>
</dbReference>
<gene>
    <name evidence="1" type="ORF">DBT_0467</name>
</gene>
<comment type="caution">
    <text evidence="1">The sequence shown here is derived from an EMBL/GenBank/DDBJ whole genome shotgun (WGS) entry which is preliminary data.</text>
</comment>
<reference evidence="1 2" key="1">
    <citation type="submission" date="2016-06" db="EMBL/GenBank/DDBJ databases">
        <title>Respiratory ammonification of nitrate coupled to the oxidation of elemental sulfur in deep-sea autotrophic thermophilic bacteria.</title>
        <authorList>
            <person name="Slobodkina G.B."/>
            <person name="Mardanov A.V."/>
            <person name="Ravin N.V."/>
            <person name="Frolova A.A."/>
            <person name="Viryasiv M.B."/>
            <person name="Chernyh N.A."/>
            <person name="Bonch-Osmolovskaya E.A."/>
            <person name="Slobodkin A.I."/>
        </authorList>
    </citation>
    <scope>NUCLEOTIDE SEQUENCE [LARGE SCALE GENOMIC DNA]</scope>
    <source>
        <strain evidence="1 2">S69</strain>
    </source>
</reference>
<accession>A0A1B9F868</accession>
<dbReference type="Pfam" id="PF10025">
    <property type="entry name" value="DUF2267"/>
    <property type="match status" value="1"/>
</dbReference>
<evidence type="ECO:0008006" key="3">
    <source>
        <dbReference type="Google" id="ProtNLM"/>
    </source>
</evidence>
<dbReference type="Proteomes" id="UP000093080">
    <property type="component" value="Unassembled WGS sequence"/>
</dbReference>